<reference evidence="3" key="1">
    <citation type="submission" date="2015-12" db="EMBL/GenBank/DDBJ databases">
        <title>Gene expression during late stages of embryo sac development: a critical building block for successful pollen-pistil interactions.</title>
        <authorList>
            <person name="Liu Y."/>
            <person name="Joly V."/>
            <person name="Sabar M."/>
            <person name="Matton D.P."/>
        </authorList>
    </citation>
    <scope>NUCLEOTIDE SEQUENCE</scope>
</reference>
<keyword evidence="2" id="KW-0812">Transmembrane</keyword>
<sequence length="175" mass="19071">MGKIGPQHHILYKDTNAYKAKAQLKRTVFYNPCNSAGRSTQQPGPDQHKPTQHPPPLRHRLPPADSFHRRSPSPAVAELAASPPSLPVHKPLLATHAPPRSAAMHAPPAPYSASTLSPPPFPSLSASSPLIPPLLRSAHDSDASFSPLTYASIVLPIGIIYAHFHLFTYWMLREP</sequence>
<keyword evidence="2" id="KW-0472">Membrane</keyword>
<evidence type="ECO:0000256" key="2">
    <source>
        <dbReference type="SAM" id="Phobius"/>
    </source>
</evidence>
<proteinExistence type="predicted"/>
<feature type="region of interest" description="Disordered" evidence="1">
    <location>
        <begin position="32"/>
        <end position="118"/>
    </location>
</feature>
<accession>A0A0V0GXQ5</accession>
<feature type="transmembrane region" description="Helical" evidence="2">
    <location>
        <begin position="150"/>
        <end position="172"/>
    </location>
</feature>
<evidence type="ECO:0000256" key="1">
    <source>
        <dbReference type="SAM" id="MobiDB-lite"/>
    </source>
</evidence>
<name>A0A0V0GXQ5_SOLCH</name>
<dbReference type="AlphaFoldDB" id="A0A0V0GXQ5"/>
<protein>
    <submittedName>
        <fullName evidence="3">Putative ovule protein</fullName>
    </submittedName>
</protein>
<organism evidence="3">
    <name type="scientific">Solanum chacoense</name>
    <name type="common">Chaco potato</name>
    <dbReference type="NCBI Taxonomy" id="4108"/>
    <lineage>
        <taxon>Eukaryota</taxon>
        <taxon>Viridiplantae</taxon>
        <taxon>Streptophyta</taxon>
        <taxon>Embryophyta</taxon>
        <taxon>Tracheophyta</taxon>
        <taxon>Spermatophyta</taxon>
        <taxon>Magnoliopsida</taxon>
        <taxon>eudicotyledons</taxon>
        <taxon>Gunneridae</taxon>
        <taxon>Pentapetalae</taxon>
        <taxon>asterids</taxon>
        <taxon>lamiids</taxon>
        <taxon>Solanales</taxon>
        <taxon>Solanaceae</taxon>
        <taxon>Solanoideae</taxon>
        <taxon>Solaneae</taxon>
        <taxon>Solanum</taxon>
    </lineage>
</organism>
<evidence type="ECO:0000313" key="3">
    <source>
        <dbReference type="EMBL" id="JAP12911.1"/>
    </source>
</evidence>
<keyword evidence="2" id="KW-1133">Transmembrane helix</keyword>
<dbReference type="EMBL" id="GEDG01028852">
    <property type="protein sequence ID" value="JAP12911.1"/>
    <property type="molecule type" value="Transcribed_RNA"/>
</dbReference>
<feature type="compositionally biased region" description="Polar residues" evidence="1">
    <location>
        <begin position="32"/>
        <end position="44"/>
    </location>
</feature>